<dbReference type="InterPro" id="IPR011051">
    <property type="entry name" value="RmlC_Cupin_sf"/>
</dbReference>
<dbReference type="Pfam" id="PF00483">
    <property type="entry name" value="NTP_transferase"/>
    <property type="match status" value="1"/>
</dbReference>
<evidence type="ECO:0000256" key="5">
    <source>
        <dbReference type="ARBA" id="ARBA00023134"/>
    </source>
</evidence>
<dbReference type="Pfam" id="PF22640">
    <property type="entry name" value="ManC_GMP_beta-helix"/>
    <property type="match status" value="1"/>
</dbReference>
<evidence type="ECO:0000313" key="10">
    <source>
        <dbReference type="EMBL" id="QHU18988.1"/>
    </source>
</evidence>
<protein>
    <recommendedName>
        <fullName evidence="2">mannose-1-phosphate guanylyltransferase</fullName>
        <ecNumber evidence="2">2.7.7.13</ecNumber>
    </recommendedName>
</protein>
<dbReference type="EMBL" id="MN740943">
    <property type="protein sequence ID" value="QHU18988.1"/>
    <property type="molecule type" value="Genomic_DNA"/>
</dbReference>
<evidence type="ECO:0000256" key="3">
    <source>
        <dbReference type="ARBA" id="ARBA00022695"/>
    </source>
</evidence>
<dbReference type="InterPro" id="IPR029044">
    <property type="entry name" value="Nucleotide-diphossugar_trans"/>
</dbReference>
<comment type="catalytic activity">
    <reaction evidence="6">
        <text>alpha-D-mannose 1-phosphate + GTP + H(+) = GDP-alpha-D-mannose + diphosphate</text>
        <dbReference type="Rhea" id="RHEA:15229"/>
        <dbReference type="ChEBI" id="CHEBI:15378"/>
        <dbReference type="ChEBI" id="CHEBI:33019"/>
        <dbReference type="ChEBI" id="CHEBI:37565"/>
        <dbReference type="ChEBI" id="CHEBI:57527"/>
        <dbReference type="ChEBI" id="CHEBI:58409"/>
        <dbReference type="EC" id="2.7.7.13"/>
    </reaction>
</comment>
<dbReference type="InterPro" id="IPR001538">
    <property type="entry name" value="Man6P_isomerase-2_C"/>
</dbReference>
<dbReference type="GO" id="GO:0004475">
    <property type="term" value="F:mannose-1-phosphate guanylyltransferase (GTP) activity"/>
    <property type="evidence" value="ECO:0007669"/>
    <property type="project" value="UniProtKB-EC"/>
</dbReference>
<evidence type="ECO:0000256" key="4">
    <source>
        <dbReference type="ARBA" id="ARBA00022741"/>
    </source>
</evidence>
<dbReference type="Pfam" id="PF01050">
    <property type="entry name" value="MannoseP_isomer"/>
    <property type="match status" value="1"/>
</dbReference>
<feature type="domain" description="MannoseP isomerase/GMP-like beta-helix" evidence="9">
    <location>
        <begin position="294"/>
        <end position="348"/>
    </location>
</feature>
<evidence type="ECO:0000256" key="1">
    <source>
        <dbReference type="ARBA" id="ARBA00006115"/>
    </source>
</evidence>
<dbReference type="GO" id="GO:0000271">
    <property type="term" value="P:polysaccharide biosynthetic process"/>
    <property type="evidence" value="ECO:0007669"/>
    <property type="project" value="InterPro"/>
</dbReference>
<dbReference type="Gene3D" id="2.60.120.10">
    <property type="entry name" value="Jelly Rolls"/>
    <property type="match status" value="1"/>
</dbReference>
<organism evidence="10">
    <name type="scientific">viral metagenome</name>
    <dbReference type="NCBI Taxonomy" id="1070528"/>
    <lineage>
        <taxon>unclassified sequences</taxon>
        <taxon>metagenomes</taxon>
        <taxon>organismal metagenomes</taxon>
    </lineage>
</organism>
<proteinExistence type="inferred from homology"/>
<feature type="domain" description="Nucleotidyl transferase" evidence="7">
    <location>
        <begin position="5"/>
        <end position="286"/>
    </location>
</feature>
<dbReference type="InterPro" id="IPR014710">
    <property type="entry name" value="RmlC-like_jellyroll"/>
</dbReference>
<dbReference type="NCBIfam" id="TIGR01479">
    <property type="entry name" value="GMP_PMI"/>
    <property type="match status" value="1"/>
</dbReference>
<dbReference type="InterPro" id="IPR005835">
    <property type="entry name" value="NTP_transferase_dom"/>
</dbReference>
<dbReference type="GO" id="GO:0005525">
    <property type="term" value="F:GTP binding"/>
    <property type="evidence" value="ECO:0007669"/>
    <property type="project" value="UniProtKB-KW"/>
</dbReference>
<dbReference type="SUPFAM" id="SSF53448">
    <property type="entry name" value="Nucleotide-diphospho-sugar transferases"/>
    <property type="match status" value="1"/>
</dbReference>
<evidence type="ECO:0000256" key="2">
    <source>
        <dbReference type="ARBA" id="ARBA00012387"/>
    </source>
</evidence>
<evidence type="ECO:0000259" key="8">
    <source>
        <dbReference type="Pfam" id="PF01050"/>
    </source>
</evidence>
<dbReference type="InterPro" id="IPR051161">
    <property type="entry name" value="Mannose-6P_isomerase_type2"/>
</dbReference>
<dbReference type="InterPro" id="IPR054566">
    <property type="entry name" value="ManC/GMP-like_b-helix"/>
</dbReference>
<evidence type="ECO:0000259" key="9">
    <source>
        <dbReference type="Pfam" id="PF22640"/>
    </source>
</evidence>
<accession>A0A6C0KRN4</accession>
<dbReference type="Gene3D" id="3.90.550.10">
    <property type="entry name" value="Spore Coat Polysaccharide Biosynthesis Protein SpsA, Chain A"/>
    <property type="match status" value="1"/>
</dbReference>
<keyword evidence="3" id="KW-0548">Nucleotidyltransferase</keyword>
<dbReference type="CDD" id="cd02213">
    <property type="entry name" value="cupin_PMI_typeII_C"/>
    <property type="match status" value="1"/>
</dbReference>
<comment type="similarity">
    <text evidence="1">Belongs to the mannose-6-phosphate isomerase type 2 family.</text>
</comment>
<dbReference type="SUPFAM" id="SSF51182">
    <property type="entry name" value="RmlC-like cupins"/>
    <property type="match status" value="1"/>
</dbReference>
<keyword evidence="5" id="KW-0342">GTP-binding</keyword>
<dbReference type="AlphaFoldDB" id="A0A6C0KRN4"/>
<dbReference type="InterPro" id="IPR006375">
    <property type="entry name" value="Man1P_GuaTrfase/Man6P_Isoase"/>
</dbReference>
<evidence type="ECO:0000259" key="7">
    <source>
        <dbReference type="Pfam" id="PF00483"/>
    </source>
</evidence>
<dbReference type="GO" id="GO:0009298">
    <property type="term" value="P:GDP-mannose biosynthetic process"/>
    <property type="evidence" value="ECO:0007669"/>
    <property type="project" value="TreeGrafter"/>
</dbReference>
<feature type="domain" description="Mannose-6-phosphate isomerase type II C-terminal" evidence="8">
    <location>
        <begin position="352"/>
        <end position="468"/>
    </location>
</feature>
<reference evidence="10" key="1">
    <citation type="journal article" date="2020" name="Nature">
        <title>Giant virus diversity and host interactions through global metagenomics.</title>
        <authorList>
            <person name="Schulz F."/>
            <person name="Roux S."/>
            <person name="Paez-Espino D."/>
            <person name="Jungbluth S."/>
            <person name="Walsh D.A."/>
            <person name="Denef V.J."/>
            <person name="McMahon K.D."/>
            <person name="Konstantinidis K.T."/>
            <person name="Eloe-Fadrosh E.A."/>
            <person name="Kyrpides N.C."/>
            <person name="Woyke T."/>
        </authorList>
    </citation>
    <scope>NUCLEOTIDE SEQUENCE</scope>
    <source>
        <strain evidence="10">GVMAG-S-3300013014-104</strain>
    </source>
</reference>
<keyword evidence="4" id="KW-0547">Nucleotide-binding</keyword>
<dbReference type="EC" id="2.7.7.13" evidence="2"/>
<dbReference type="PANTHER" id="PTHR46390:SF1">
    <property type="entry name" value="MANNOSE-1-PHOSPHATE GUANYLYLTRANSFERASE"/>
    <property type="match status" value="1"/>
</dbReference>
<name>A0A6C0KRN4_9ZZZZ</name>
<evidence type="ECO:0000256" key="6">
    <source>
        <dbReference type="ARBA" id="ARBA00047343"/>
    </source>
</evidence>
<keyword evidence="3" id="KW-0808">Transferase</keyword>
<sequence length="473" mass="54579">MINFVILCGGSGTRLWPNSREKLPKQLLKLTNENTMLQNTILRINKLVKNINSKNKLTIICNKEHCHIIEKQINELNLLFDYQIISEPQGRDSAPAICIAALLGELDDNTFIMPCDHIFNDIEFNNSCIKSFEYIENSIITFGIKPIRIETGYGYIKVDDNKNTIQFVEKPNYDMAKIYFEEGTYLWNGGIFVFKNKNMIDCFKKYANDIYINCVETLKNTNLENTNIKLSEIPFLDCKSISVDYAIMEKLCNDTEIDIQRKTILYNSSWNDIGSYMALYDELEKDVNNNVVKGDVIVLDTNNCFINSEHCLTATIGLNNLIIVNTDDALLICDNKKTQEVKKVVEKLKQAKREESILHKTVFRPWGYYKNVEGKDEHGFKIKRISVYPGARLSLQSHNHRSEHWVIVKGTAKVQIDNNFVTIKKDQSVYIPVKSLHRIENIGDDLLEFTETQIGDYLGEDDIVRYEDDFGRI</sequence>
<dbReference type="PANTHER" id="PTHR46390">
    <property type="entry name" value="MANNOSE-1-PHOSPHATE GUANYLYLTRANSFERASE"/>
    <property type="match status" value="1"/>
</dbReference>